<dbReference type="InterPro" id="IPR026134">
    <property type="entry name" value="MDFI/MDFIC"/>
</dbReference>
<dbReference type="Proteomes" id="UP000504630">
    <property type="component" value="Chromosome 5"/>
</dbReference>
<name>A0A6J2PTE9_COTGO</name>
<gene>
    <name evidence="3" type="primary">LOC115008882</name>
</gene>
<evidence type="ECO:0000256" key="1">
    <source>
        <dbReference type="ARBA" id="ARBA00025778"/>
    </source>
</evidence>
<comment type="similarity">
    <text evidence="1">Belongs to the MDFI family.</text>
</comment>
<proteinExistence type="inferred from homology"/>
<evidence type="ECO:0000313" key="2">
    <source>
        <dbReference type="Proteomes" id="UP000504630"/>
    </source>
</evidence>
<sequence>MEAKLDSTAMNEKKCDGSDDKPKIHDLLTIASKLPITPDNSIAGRTGMLSGSLSEVPAFSEQISSEDTESSSTDVSVNVFPKVKGAKTRAVSICSSVEQPKPLCALLPSSMEACTVYEVRQSFTSISRSQESLKTPTTVHTEPDDDNLCAAILLSCLFCHPLDCLLAVMRGCNACLWSLCSSLCGCEPSTLQPLLDVTHSCDLCGCLCVRCFLCDCAAYDICLQATECLDLAMEISQMLYH</sequence>
<dbReference type="RefSeq" id="XP_029288614.1">
    <property type="nucleotide sequence ID" value="XM_029432754.1"/>
</dbReference>
<dbReference type="GeneID" id="115008882"/>
<dbReference type="GO" id="GO:0010468">
    <property type="term" value="P:regulation of gene expression"/>
    <property type="evidence" value="ECO:0007669"/>
    <property type="project" value="UniProtKB-ARBA"/>
</dbReference>
<dbReference type="InParanoid" id="A0A6J2PTE9"/>
<dbReference type="Pfam" id="PF15316">
    <property type="entry name" value="MDFI"/>
    <property type="match status" value="1"/>
</dbReference>
<keyword evidence="2" id="KW-1185">Reference proteome</keyword>
<dbReference type="OrthoDB" id="8767764at2759"/>
<evidence type="ECO:0000313" key="3">
    <source>
        <dbReference type="RefSeq" id="XP_029288614.1"/>
    </source>
</evidence>
<dbReference type="KEGG" id="cgob:115008882"/>
<dbReference type="AlphaFoldDB" id="A0A6J2PTE9"/>
<reference evidence="3" key="1">
    <citation type="submission" date="2025-08" db="UniProtKB">
        <authorList>
            <consortium name="RefSeq"/>
        </authorList>
    </citation>
    <scope>IDENTIFICATION</scope>
</reference>
<accession>A0A6J2PTE9</accession>
<organism evidence="2 3">
    <name type="scientific">Cottoperca gobio</name>
    <name type="common">Frogmouth</name>
    <name type="synonym">Aphritis gobio</name>
    <dbReference type="NCBI Taxonomy" id="56716"/>
    <lineage>
        <taxon>Eukaryota</taxon>
        <taxon>Metazoa</taxon>
        <taxon>Chordata</taxon>
        <taxon>Craniata</taxon>
        <taxon>Vertebrata</taxon>
        <taxon>Euteleostomi</taxon>
        <taxon>Actinopterygii</taxon>
        <taxon>Neopterygii</taxon>
        <taxon>Teleostei</taxon>
        <taxon>Neoteleostei</taxon>
        <taxon>Acanthomorphata</taxon>
        <taxon>Eupercaria</taxon>
        <taxon>Perciformes</taxon>
        <taxon>Notothenioidei</taxon>
        <taxon>Bovichtidae</taxon>
        <taxon>Cottoperca</taxon>
    </lineage>
</organism>
<protein>
    <submittedName>
        <fullName evidence="3">Uncharacterized protein LOC115008882</fullName>
    </submittedName>
</protein>